<dbReference type="Proteomes" id="UP000288216">
    <property type="component" value="Unassembled WGS sequence"/>
</dbReference>
<accession>A0A401Q0J6</accession>
<dbReference type="EMBL" id="BFAA01015843">
    <property type="protein sequence ID" value="GCB78813.1"/>
    <property type="molecule type" value="Genomic_DNA"/>
</dbReference>
<proteinExistence type="predicted"/>
<reference evidence="2 3" key="1">
    <citation type="journal article" date="2018" name="Nat. Ecol. Evol.">
        <title>Shark genomes provide insights into elasmobranch evolution and the origin of vertebrates.</title>
        <authorList>
            <person name="Hara Y"/>
            <person name="Yamaguchi K"/>
            <person name="Onimaru K"/>
            <person name="Kadota M"/>
            <person name="Koyanagi M"/>
            <person name="Keeley SD"/>
            <person name="Tatsumi K"/>
            <person name="Tanaka K"/>
            <person name="Motone F"/>
            <person name="Kageyama Y"/>
            <person name="Nozu R"/>
            <person name="Adachi N"/>
            <person name="Nishimura O"/>
            <person name="Nakagawa R"/>
            <person name="Tanegashima C"/>
            <person name="Kiyatake I"/>
            <person name="Matsumoto R"/>
            <person name="Murakumo K"/>
            <person name="Nishida K"/>
            <person name="Terakita A"/>
            <person name="Kuratani S"/>
            <person name="Sato K"/>
            <person name="Hyodo S Kuraku.S."/>
        </authorList>
    </citation>
    <scope>NUCLEOTIDE SEQUENCE [LARGE SCALE GENOMIC DNA]</scope>
</reference>
<feature type="coiled-coil region" evidence="1">
    <location>
        <begin position="196"/>
        <end position="238"/>
    </location>
</feature>
<sequence>MEGEGPQAVNPVQNAFKAITKASDVRKDTELLLKPYSNWEQFLMPGPLSVAILGEIICISAGEDFEIDKHVPMGGFKYMKYRKSFRASLVQVSNQGWEAFQEAHKNMDQIRLHSLTVPGDMKDAVKFIMQDDPEITKRYLPIPLENIKSSADKCLKLAEGVEKKFDLVIRLIDELLEACTSSKGVYEEKLHQIKITKELTEMKEKAAKEAKAKAEEYQKDLEEQMKKAQEDYKTAMDSVPVGWNAVAMGIAETIADGFKMFLCGGVVKTLINSAASVSNTAIKHFSSMTSNSKYTEGSLNNIIFKSDTLQFLISLLLYFLTEDGKIDMKKVRNEKERRSHTQLCEENLEQFQKEAGNGGDCKEKDAVLEICKAGIEICEELEMLAKPQQVDAKTMENLAAEIKKVQTKSIQFASHSKALTGSMGVTATPPHMAEAQSGEGESGLGMATSNARFKVEQSSAQLRASQQMYEKSFENMKETNKELEEVLETLRKCKAKEIDFDKTVEMLLKGLEALGRVKEQWGKMVLFFTMMSNLIGSCLGKSLNKFIKCSEQALEISSYSHDKFLQDLLYTQVSQATNIASLVHMISETYVEVSTQHLMGRVNSLGKLMGLDPKRDEVKFKAEHKKFGTDCREASKAIEDLVKKNKEDYQKHTQERIDSINDSVRALLPPATPEEIKALQDIVAESTQAAIVEMSEEDNDQYV</sequence>
<keyword evidence="1" id="KW-0175">Coiled coil</keyword>
<evidence type="ECO:0000256" key="1">
    <source>
        <dbReference type="SAM" id="Coils"/>
    </source>
</evidence>
<comment type="caution">
    <text evidence="2">The sequence shown here is derived from an EMBL/GenBank/DDBJ whole genome shotgun (WGS) entry which is preliminary data.</text>
</comment>
<dbReference type="AlphaFoldDB" id="A0A401Q0J6"/>
<dbReference type="OrthoDB" id="5406275at2759"/>
<dbReference type="OMA" id="MGSCWLA"/>
<dbReference type="PANTHER" id="PTHR33488">
    <property type="entry name" value="ZGC:162509"/>
    <property type="match status" value="1"/>
</dbReference>
<evidence type="ECO:0000313" key="2">
    <source>
        <dbReference type="EMBL" id="GCB78813.1"/>
    </source>
</evidence>
<gene>
    <name evidence="2" type="ORF">scyTo_0020149</name>
</gene>
<name>A0A401Q0J6_SCYTO</name>
<keyword evidence="3" id="KW-1185">Reference proteome</keyword>
<protein>
    <submittedName>
        <fullName evidence="2">Uncharacterized protein</fullName>
    </submittedName>
</protein>
<evidence type="ECO:0000313" key="3">
    <source>
        <dbReference type="Proteomes" id="UP000288216"/>
    </source>
</evidence>
<organism evidence="2 3">
    <name type="scientific">Scyliorhinus torazame</name>
    <name type="common">Cloudy catshark</name>
    <name type="synonym">Catulus torazame</name>
    <dbReference type="NCBI Taxonomy" id="75743"/>
    <lineage>
        <taxon>Eukaryota</taxon>
        <taxon>Metazoa</taxon>
        <taxon>Chordata</taxon>
        <taxon>Craniata</taxon>
        <taxon>Vertebrata</taxon>
        <taxon>Chondrichthyes</taxon>
        <taxon>Elasmobranchii</taxon>
        <taxon>Galeomorphii</taxon>
        <taxon>Galeoidea</taxon>
        <taxon>Carcharhiniformes</taxon>
        <taxon>Scyliorhinidae</taxon>
        <taxon>Scyliorhinus</taxon>
    </lineage>
</organism>
<feature type="coiled-coil region" evidence="1">
    <location>
        <begin position="466"/>
        <end position="496"/>
    </location>
</feature>
<dbReference type="STRING" id="75743.A0A401Q0J6"/>
<dbReference type="PANTHER" id="PTHR33488:SF2">
    <property type="entry name" value="EARLY ENDOSOME ANTIGEN 1-LIKE"/>
    <property type="match status" value="1"/>
</dbReference>